<feature type="compositionally biased region" description="Polar residues" evidence="2">
    <location>
        <begin position="724"/>
        <end position="740"/>
    </location>
</feature>
<feature type="compositionally biased region" description="Polar residues" evidence="2">
    <location>
        <begin position="606"/>
        <end position="616"/>
    </location>
</feature>
<evidence type="ECO:0000313" key="3">
    <source>
        <dbReference type="EMBL" id="KAF2214259.1"/>
    </source>
</evidence>
<keyword evidence="1" id="KW-0175">Coiled coil</keyword>
<feature type="compositionally biased region" description="Low complexity" evidence="2">
    <location>
        <begin position="108"/>
        <end position="119"/>
    </location>
</feature>
<feature type="region of interest" description="Disordered" evidence="2">
    <location>
        <begin position="103"/>
        <end position="192"/>
    </location>
</feature>
<feature type="coiled-coil region" evidence="1">
    <location>
        <begin position="537"/>
        <end position="564"/>
    </location>
</feature>
<feature type="region of interest" description="Disordered" evidence="2">
    <location>
        <begin position="605"/>
        <end position="904"/>
    </location>
</feature>
<sequence>MTASSKLPETRAHRTTPVHSTPPTTGGTGNSHWHPNPPHRTQHSPLLARLRRPAHAVAVSALLRGTSNDRYDSHDRHDQRAAVYTTSLQSRLEHASAVERLRLHDLSRPSSSSGSVGSHSLRRTARFEEPRPSRLRSTSVEAPVRTEPSPTRFREDSPPPRAQTTPPKAAYHRRATSAQYSTSTTPHPALRISRRTHAAILYALEEAIRKPNPFTADEDEEYASMSDLGGGSAGRASNGGARTAGPVPVAGASQIRTPRDVMRERNAREARRQEQQKEEEQRRLAEERRRSAERRAATVPGAAPRFSNTSSQYSPGVRAQAGFDDPAAERRQSRVAGEVAGTSMLGEPTGRVSQDPPSRDRSQTGSRPEPLRPTPAATRRTQQTSQPRTAPAATADATAGPSASLPGSGTAPGDGAQRNTQSSFPHAFERWETLSSHWEGLTSYWLHKLEQNTEDIKDKVPTASTLARQITDLSAAGANLFHAVVELQRLRASSERKFQRWFFETRADNERNRELQAGMERQLNIERKAREDTALQQAEAAQAVENAKREVAEMRRELMISKDEARRAWEELGRRNQESLDTAQSLKEGRITVVSGVQVVPYFGQPSRTGSASQGGQRPVTRDGPQPGYASTGFSAGAAGLATPGDDERQYYREEGPSPTNTDPFTETGRQQPLHHEPRKPSLSQATYYPPSGSSTSQAASTSVARPGGAQTSTVSPERFYQQGGPSASLHTSQAETSRPTGAAAAMPPPPPRVDTRSQPRSEPESYVSTEYELDHTGSFRLDNNGNRIPYVARPQQGPSDIRSETSEDDYDTEQAVRRERELADHYGSGMLPEAPSIPSTSAAAMASGYVPTTGPSEPDYEGAGYEDYQQQVPYQMQGRHHHPTRLSDVLEEEEERSSRRTGD</sequence>
<feature type="compositionally biased region" description="Polar residues" evidence="2">
    <location>
        <begin position="658"/>
        <end position="671"/>
    </location>
</feature>
<dbReference type="OrthoDB" id="5945798at2759"/>
<evidence type="ECO:0000256" key="2">
    <source>
        <dbReference type="SAM" id="MobiDB-lite"/>
    </source>
</evidence>
<feature type="compositionally biased region" description="Polar residues" evidence="2">
    <location>
        <begin position="176"/>
        <end position="186"/>
    </location>
</feature>
<dbReference type="AlphaFoldDB" id="A0A6A6FLB9"/>
<dbReference type="EMBL" id="ML992668">
    <property type="protein sequence ID" value="KAF2214259.1"/>
    <property type="molecule type" value="Genomic_DNA"/>
</dbReference>
<accession>A0A6A6FLB9</accession>
<keyword evidence="4" id="KW-1185">Reference proteome</keyword>
<proteinExistence type="predicted"/>
<feature type="compositionally biased region" description="Low complexity" evidence="2">
    <location>
        <begin position="15"/>
        <end position="25"/>
    </location>
</feature>
<organism evidence="3 4">
    <name type="scientific">Cercospora zeae-maydis SCOH1-5</name>
    <dbReference type="NCBI Taxonomy" id="717836"/>
    <lineage>
        <taxon>Eukaryota</taxon>
        <taxon>Fungi</taxon>
        <taxon>Dikarya</taxon>
        <taxon>Ascomycota</taxon>
        <taxon>Pezizomycotina</taxon>
        <taxon>Dothideomycetes</taxon>
        <taxon>Dothideomycetidae</taxon>
        <taxon>Mycosphaerellales</taxon>
        <taxon>Mycosphaerellaceae</taxon>
        <taxon>Cercospora</taxon>
    </lineage>
</organism>
<reference evidence="3" key="1">
    <citation type="journal article" date="2020" name="Stud. Mycol.">
        <title>101 Dothideomycetes genomes: a test case for predicting lifestyles and emergence of pathogens.</title>
        <authorList>
            <person name="Haridas S."/>
            <person name="Albert R."/>
            <person name="Binder M."/>
            <person name="Bloem J."/>
            <person name="Labutti K."/>
            <person name="Salamov A."/>
            <person name="Andreopoulos B."/>
            <person name="Baker S."/>
            <person name="Barry K."/>
            <person name="Bills G."/>
            <person name="Bluhm B."/>
            <person name="Cannon C."/>
            <person name="Castanera R."/>
            <person name="Culley D."/>
            <person name="Daum C."/>
            <person name="Ezra D."/>
            <person name="Gonzalez J."/>
            <person name="Henrissat B."/>
            <person name="Kuo A."/>
            <person name="Liang C."/>
            <person name="Lipzen A."/>
            <person name="Lutzoni F."/>
            <person name="Magnuson J."/>
            <person name="Mondo S."/>
            <person name="Nolan M."/>
            <person name="Ohm R."/>
            <person name="Pangilinan J."/>
            <person name="Park H.-J."/>
            <person name="Ramirez L."/>
            <person name="Alfaro M."/>
            <person name="Sun H."/>
            <person name="Tritt A."/>
            <person name="Yoshinaga Y."/>
            <person name="Zwiers L.-H."/>
            <person name="Turgeon B."/>
            <person name="Goodwin S."/>
            <person name="Spatafora J."/>
            <person name="Crous P."/>
            <person name="Grigoriev I."/>
        </authorList>
    </citation>
    <scope>NUCLEOTIDE SEQUENCE</scope>
    <source>
        <strain evidence="3">SCOH1-5</strain>
    </source>
</reference>
<evidence type="ECO:0000313" key="4">
    <source>
        <dbReference type="Proteomes" id="UP000799539"/>
    </source>
</evidence>
<feature type="compositionally biased region" description="Basic and acidic residues" evidence="2">
    <location>
        <begin position="257"/>
        <end position="296"/>
    </location>
</feature>
<feature type="compositionally biased region" description="Low complexity" evidence="2">
    <location>
        <begin position="234"/>
        <end position="245"/>
    </location>
</feature>
<feature type="region of interest" description="Disordered" evidence="2">
    <location>
        <begin position="224"/>
        <end position="421"/>
    </location>
</feature>
<feature type="compositionally biased region" description="Basic and acidic residues" evidence="2">
    <location>
        <begin position="754"/>
        <end position="764"/>
    </location>
</feature>
<feature type="region of interest" description="Disordered" evidence="2">
    <location>
        <begin position="1"/>
        <end position="44"/>
    </location>
</feature>
<evidence type="ECO:0000256" key="1">
    <source>
        <dbReference type="SAM" id="Coils"/>
    </source>
</evidence>
<protein>
    <submittedName>
        <fullName evidence="3">Uncharacterized protein</fullName>
    </submittedName>
</protein>
<dbReference type="Proteomes" id="UP000799539">
    <property type="component" value="Unassembled WGS sequence"/>
</dbReference>
<feature type="compositionally biased region" description="Basic and acidic residues" evidence="2">
    <location>
        <begin position="646"/>
        <end position="656"/>
    </location>
</feature>
<feature type="compositionally biased region" description="Low complexity" evidence="2">
    <location>
        <begin position="692"/>
        <end position="703"/>
    </location>
</feature>
<gene>
    <name evidence="3" type="ORF">CERZMDRAFT_105414</name>
</gene>
<feature type="compositionally biased region" description="Basic and acidic residues" evidence="2">
    <location>
        <begin position="815"/>
        <end position="825"/>
    </location>
</feature>
<name>A0A6A6FLB9_9PEZI</name>
<feature type="compositionally biased region" description="Low complexity" evidence="2">
    <location>
        <begin position="374"/>
        <end position="403"/>
    </location>
</feature>